<keyword evidence="2" id="KW-1185">Reference proteome</keyword>
<organism evidence="1 2">
    <name type="scientific">Russula earlei</name>
    <dbReference type="NCBI Taxonomy" id="71964"/>
    <lineage>
        <taxon>Eukaryota</taxon>
        <taxon>Fungi</taxon>
        <taxon>Dikarya</taxon>
        <taxon>Basidiomycota</taxon>
        <taxon>Agaricomycotina</taxon>
        <taxon>Agaricomycetes</taxon>
        <taxon>Russulales</taxon>
        <taxon>Russulaceae</taxon>
        <taxon>Russula</taxon>
    </lineage>
</organism>
<proteinExistence type="predicted"/>
<sequence length="413" mass="45873">MGNLPPKNALRASQPSGPRQMCIKPGSRLRSRVQAPENLLHVNPPPIQANWTKTIHLLRRITHRTAQGYEIGLMTQMLHGPYAAALLPNDCPLLISSPTPVRSNQSFRFEYTCTTRPLPSPTVNSTKDQSLSDSRSTSEKFARTVKSPLEGAGDFVAPQSNRATEGRLDKIRPFVVHELDENVSDGSDVPLATKHAKRVRALARARTKLLDGQKDAPRSQKKRRSKAAQRGVEPETVLRTAGHPKVVPDAETPLLPMNGDDSGHGRNRQVLQEKNASTDALRKRKQRVKASVNATVDGENEDEDAREPPRKKSRRADPAANRRRKENRDMSRSAREAATVRIDQPLPSPVKQPAARPKRISKVKPPSRARATQMPRTRGLPPDVLRRIKENARTGPALDDNDDDDPIDFLRSS</sequence>
<dbReference type="EMBL" id="JAGFNK010000102">
    <property type="protein sequence ID" value="KAI9508047.1"/>
    <property type="molecule type" value="Genomic_DNA"/>
</dbReference>
<reference evidence="1" key="1">
    <citation type="submission" date="2021-03" db="EMBL/GenBank/DDBJ databases">
        <title>Evolutionary priming and transition to the ectomycorrhizal habit in an iconic lineage of mushroom-forming fungi: is preadaptation a requirement?</title>
        <authorList>
            <consortium name="DOE Joint Genome Institute"/>
            <person name="Looney B.P."/>
            <person name="Miyauchi S."/>
            <person name="Morin E."/>
            <person name="Drula E."/>
            <person name="Courty P.E."/>
            <person name="Chicoki N."/>
            <person name="Fauchery L."/>
            <person name="Kohler A."/>
            <person name="Kuo A."/>
            <person name="LaButti K."/>
            <person name="Pangilinan J."/>
            <person name="Lipzen A."/>
            <person name="Riley R."/>
            <person name="Andreopoulos W."/>
            <person name="He G."/>
            <person name="Johnson J."/>
            <person name="Barry K.W."/>
            <person name="Grigoriev I.V."/>
            <person name="Nagy L."/>
            <person name="Hibbett D."/>
            <person name="Henrissat B."/>
            <person name="Matheny P.B."/>
            <person name="Labbe J."/>
            <person name="Martin A.F."/>
        </authorList>
    </citation>
    <scope>NUCLEOTIDE SEQUENCE</scope>
    <source>
        <strain evidence="1">BPL698</strain>
    </source>
</reference>
<evidence type="ECO:0000313" key="1">
    <source>
        <dbReference type="EMBL" id="KAI9508047.1"/>
    </source>
</evidence>
<protein>
    <submittedName>
        <fullName evidence="1">Uncharacterized protein</fullName>
    </submittedName>
</protein>
<comment type="caution">
    <text evidence="1">The sequence shown here is derived from an EMBL/GenBank/DDBJ whole genome shotgun (WGS) entry which is preliminary data.</text>
</comment>
<evidence type="ECO:0000313" key="2">
    <source>
        <dbReference type="Proteomes" id="UP001207468"/>
    </source>
</evidence>
<accession>A0ACC0UAD7</accession>
<gene>
    <name evidence="1" type="ORF">F5148DRAFT_31422</name>
</gene>
<dbReference type="Proteomes" id="UP001207468">
    <property type="component" value="Unassembled WGS sequence"/>
</dbReference>
<name>A0ACC0UAD7_9AGAM</name>